<evidence type="ECO:0000313" key="2">
    <source>
        <dbReference type="EMBL" id="HAG0930143.1"/>
    </source>
</evidence>
<comment type="caution">
    <text evidence="2">The sequence shown here is derived from an EMBL/GenBank/DDBJ whole genome shotgun (WGS) entry which is preliminary data.</text>
</comment>
<sequence>MADKKWYSMEDVELAKTSLSELPDLTTSRLKKSDVLEQLKEKIIELSSRKGYSAEDIRSALESAGIKTSIKSIREIINSGKKSSSRSGSRKKQPPLTTDKTAQSHL</sequence>
<evidence type="ECO:0000256" key="1">
    <source>
        <dbReference type="SAM" id="MobiDB-lite"/>
    </source>
</evidence>
<name>A0A758AM39_SALER</name>
<feature type="region of interest" description="Disordered" evidence="1">
    <location>
        <begin position="77"/>
        <end position="106"/>
    </location>
</feature>
<dbReference type="AlphaFoldDB" id="A0A758AM39"/>
<reference evidence="2" key="2">
    <citation type="submission" date="2020-02" db="EMBL/GenBank/DDBJ databases">
        <authorList>
            <consortium name="NCBI Pathogen Detection Project"/>
        </authorList>
    </citation>
    <scope>NUCLEOTIDE SEQUENCE</scope>
    <source>
        <strain evidence="2">MA.CK_94/00004459</strain>
    </source>
</reference>
<feature type="compositionally biased region" description="Polar residues" evidence="1">
    <location>
        <begin position="95"/>
        <end position="106"/>
    </location>
</feature>
<reference evidence="2" key="1">
    <citation type="journal article" date="2018" name="Genome Biol.">
        <title>SKESA: strategic k-mer extension for scrupulous assemblies.</title>
        <authorList>
            <person name="Souvorov A."/>
            <person name="Agarwala R."/>
            <person name="Lipman D.J."/>
        </authorList>
    </citation>
    <scope>NUCLEOTIDE SEQUENCE</scope>
    <source>
        <strain evidence="2">MA.CK_94/00004459</strain>
    </source>
</reference>
<dbReference type="EMBL" id="DAAXGR010000015">
    <property type="protein sequence ID" value="HAG0930143.1"/>
    <property type="molecule type" value="Genomic_DNA"/>
</dbReference>
<gene>
    <name evidence="2" type="ORF">G8S40_004192</name>
</gene>
<protein>
    <submittedName>
        <fullName evidence="2">Molybdopterin-guanine dinucleotide biosynthesis protein MobC</fullName>
    </submittedName>
</protein>
<organism evidence="2">
    <name type="scientific">Salmonella enterica</name>
    <name type="common">Salmonella choleraesuis</name>
    <dbReference type="NCBI Taxonomy" id="28901"/>
    <lineage>
        <taxon>Bacteria</taxon>
        <taxon>Pseudomonadati</taxon>
        <taxon>Pseudomonadota</taxon>
        <taxon>Gammaproteobacteria</taxon>
        <taxon>Enterobacterales</taxon>
        <taxon>Enterobacteriaceae</taxon>
        <taxon>Salmonella</taxon>
    </lineage>
</organism>
<accession>A0A758AM39</accession>
<proteinExistence type="predicted"/>